<accession>A0A8G1RLI3</accession>
<dbReference type="EMBL" id="KZ824657">
    <property type="protein sequence ID" value="RAK75459.1"/>
    <property type="molecule type" value="Genomic_DNA"/>
</dbReference>
<reference evidence="2 3" key="1">
    <citation type="submission" date="2018-02" db="EMBL/GenBank/DDBJ databases">
        <title>The genomes of Aspergillus section Nigri reveals drivers in fungal speciation.</title>
        <authorList>
            <consortium name="DOE Joint Genome Institute"/>
            <person name="Vesth T.C."/>
            <person name="Nybo J."/>
            <person name="Theobald S."/>
            <person name="Brandl J."/>
            <person name="Frisvad J.C."/>
            <person name="Nielsen K.F."/>
            <person name="Lyhne E.K."/>
            <person name="Kogle M.E."/>
            <person name="Kuo A."/>
            <person name="Riley R."/>
            <person name="Clum A."/>
            <person name="Nolan M."/>
            <person name="Lipzen A."/>
            <person name="Salamov A."/>
            <person name="Henrissat B."/>
            <person name="Wiebenga A."/>
            <person name="De vries R.P."/>
            <person name="Grigoriev I.V."/>
            <person name="Mortensen U.H."/>
            <person name="Andersen M.R."/>
            <person name="Baker S.E."/>
        </authorList>
    </citation>
    <scope>NUCLEOTIDE SEQUENCE [LARGE SCALE GENOMIC DNA]</scope>
    <source>
        <strain evidence="2 3">CBS 313.89</strain>
    </source>
</reference>
<protein>
    <submittedName>
        <fullName evidence="2">Uncharacterized protein</fullName>
    </submittedName>
</protein>
<dbReference type="AlphaFoldDB" id="A0A8G1RLI3"/>
<sequence>MPARWNPNWFCEPRFSFTAALIAVARIMDSNSGFQKFSKNQESQIKALPPALIETHLPEFSTPQPAHLSSKAVWSFTMGDKPGNPDVDVEAEVIRFQAEQDHAAITFLFRKRVFHLAIVRSAIPDSVARLDIVRQLWSDTPCKGDTIRNLTFDCRPIFRISGAQASTILASHLVSMQVSSHAGRAHGIDLGDRRSLTSSPTRIELAEQGRLSSVPRFTLSAAEVVEARWVRDAAIHEVQGVMGLDTPFPGILFPDRPENVLPDDIEPPSPLFKSTWRAKWVFPCGDDLIFRFNVLWTRPHYEHPYEASIHVPLVRPPPDSQSSGTFAHLIFESRDRLVNQPQTSPMRWRVAEEQWSEMIARIGEYHFDMMMTMTSHLPNHFERLRSQFIPIRLGRPNRTPVPSPDVSVGAPASDNTATATSSNNYTDDPVTWPMLPPSAQARLRHLPQYDTSAVRINFVVRAGTYYNITIDGVEMMCDFLDWPQRLDEWVTGVERLERASSMAGSFHPSRRGWYRQLREAVRSLRRRGELWPGELHNVLIDEPSGSLWLLRFAPCAPPRLLLDVQVLRGARELLGLAELEPEPVLGEGLDAL</sequence>
<evidence type="ECO:0000313" key="2">
    <source>
        <dbReference type="EMBL" id="RAK75459.1"/>
    </source>
</evidence>
<name>A0A8G1RLI3_9EURO</name>
<evidence type="ECO:0000256" key="1">
    <source>
        <dbReference type="SAM" id="MobiDB-lite"/>
    </source>
</evidence>
<keyword evidence="3" id="KW-1185">Reference proteome</keyword>
<dbReference type="Proteomes" id="UP000249789">
    <property type="component" value="Unassembled WGS sequence"/>
</dbReference>
<organism evidence="2 3">
    <name type="scientific">Aspergillus fijiensis CBS 313.89</name>
    <dbReference type="NCBI Taxonomy" id="1448319"/>
    <lineage>
        <taxon>Eukaryota</taxon>
        <taxon>Fungi</taxon>
        <taxon>Dikarya</taxon>
        <taxon>Ascomycota</taxon>
        <taxon>Pezizomycotina</taxon>
        <taxon>Eurotiomycetes</taxon>
        <taxon>Eurotiomycetidae</taxon>
        <taxon>Eurotiales</taxon>
        <taxon>Aspergillaceae</taxon>
        <taxon>Aspergillus</taxon>
    </lineage>
</organism>
<proteinExistence type="predicted"/>
<dbReference type="VEuPathDB" id="FungiDB:BO72DRAFT_513451"/>
<feature type="compositionally biased region" description="Low complexity" evidence="1">
    <location>
        <begin position="412"/>
        <end position="424"/>
    </location>
</feature>
<dbReference type="RefSeq" id="XP_040799469.1">
    <property type="nucleotide sequence ID" value="XM_040949474.1"/>
</dbReference>
<dbReference type="GeneID" id="63866808"/>
<gene>
    <name evidence="2" type="ORF">BO72DRAFT_513451</name>
</gene>
<feature type="region of interest" description="Disordered" evidence="1">
    <location>
        <begin position="395"/>
        <end position="428"/>
    </location>
</feature>
<evidence type="ECO:0000313" key="3">
    <source>
        <dbReference type="Proteomes" id="UP000249789"/>
    </source>
</evidence>